<dbReference type="EMBL" id="CP003923">
    <property type="protein sequence ID" value="AIC93520.1"/>
    <property type="molecule type" value="Genomic_DNA"/>
</dbReference>
<name>A0A060LU47_9BACI</name>
<reference evidence="3 4" key="1">
    <citation type="journal article" date="2014" name="Gene">
        <title>A comparative genomic analysis of the alkalitolerant soil bacterium Bacillus lehensis G1.</title>
        <authorList>
            <person name="Noor Y.M."/>
            <person name="Samsulrizal N.H."/>
            <person name="Jema'on N.A."/>
            <person name="Low K.O."/>
            <person name="Ramli A.N."/>
            <person name="Alias N.I."/>
            <person name="Damis S.I."/>
            <person name="Fuzi S.F."/>
            <person name="Isa M.N."/>
            <person name="Murad A.M."/>
            <person name="Raih M.F."/>
            <person name="Bakar F.D."/>
            <person name="Najimudin N."/>
            <person name="Mahadi N.M."/>
            <person name="Illias R.M."/>
        </authorList>
    </citation>
    <scope>NUCLEOTIDE SEQUENCE [LARGE SCALE GENOMIC DNA]</scope>
    <source>
        <strain evidence="3 4">G1</strain>
    </source>
</reference>
<dbReference type="KEGG" id="ble:BleG1_0912"/>
<gene>
    <name evidence="3" type="ORF">BleG1_0912</name>
</gene>
<dbReference type="RefSeq" id="WP_038477701.1">
    <property type="nucleotide sequence ID" value="NZ_CP003923.1"/>
</dbReference>
<sequence>MIRVALLSRWHVHADDYAREASKNPSIAITVVWDEDPARGKRWADELGVDFENSLEYTLSREDVDAVIVDTPTAMHKEVILAAAKAKKHIFSEKVLALTEEDVEDIFASVDEHNVSLMLSLPRLNDPTYLYAEQAVQKGLLGKLTSIRCRLEHGGALPTESNPDGWLPAHFFNKEQCGGGALIDLGAHPIYLTNRFGGDAVSLYADMASYTDRPVDDHATVIVRYTSGATATIEAGFIASKSPFILELHGTDGTILVEERSLRIQSTHLDENGWITPDLPEQAPSAMSQWVAHIEDGEEPRITREDMRLLTRINEAAIQSSEAGKRIELGNKKHTTV</sequence>
<evidence type="ECO:0000259" key="2">
    <source>
        <dbReference type="Pfam" id="PF22725"/>
    </source>
</evidence>
<dbReference type="PATRIC" id="fig|1246626.3.peg.919"/>
<keyword evidence="4" id="KW-1185">Reference proteome</keyword>
<protein>
    <submittedName>
        <fullName evidence="3">Oxidoreductase</fullName>
    </submittedName>
</protein>
<dbReference type="PANTHER" id="PTHR43377">
    <property type="entry name" value="BILIVERDIN REDUCTASE A"/>
    <property type="match status" value="1"/>
</dbReference>
<dbReference type="InterPro" id="IPR000683">
    <property type="entry name" value="Gfo/Idh/MocA-like_OxRdtase_N"/>
</dbReference>
<dbReference type="eggNOG" id="COG0673">
    <property type="taxonomic scope" value="Bacteria"/>
</dbReference>
<evidence type="ECO:0000313" key="3">
    <source>
        <dbReference type="EMBL" id="AIC93520.1"/>
    </source>
</evidence>
<dbReference type="SUPFAM" id="SSF55347">
    <property type="entry name" value="Glyceraldehyde-3-phosphate dehydrogenase-like, C-terminal domain"/>
    <property type="match status" value="1"/>
</dbReference>
<dbReference type="SUPFAM" id="SSF51735">
    <property type="entry name" value="NAD(P)-binding Rossmann-fold domains"/>
    <property type="match status" value="1"/>
</dbReference>
<dbReference type="STRING" id="1246626.BleG1_0912"/>
<organism evidence="3 4">
    <name type="scientific">Shouchella lehensis G1</name>
    <dbReference type="NCBI Taxonomy" id="1246626"/>
    <lineage>
        <taxon>Bacteria</taxon>
        <taxon>Bacillati</taxon>
        <taxon>Bacillota</taxon>
        <taxon>Bacilli</taxon>
        <taxon>Bacillales</taxon>
        <taxon>Bacillaceae</taxon>
        <taxon>Shouchella</taxon>
    </lineage>
</organism>
<dbReference type="HOGENOM" id="CLU_023194_1_2_9"/>
<dbReference type="InterPro" id="IPR055170">
    <property type="entry name" value="GFO_IDH_MocA-like_dom"/>
</dbReference>
<proteinExistence type="predicted"/>
<accession>A0A060LU47</accession>
<dbReference type="Gene3D" id="3.30.360.10">
    <property type="entry name" value="Dihydrodipicolinate Reductase, domain 2"/>
    <property type="match status" value="1"/>
</dbReference>
<evidence type="ECO:0000313" key="4">
    <source>
        <dbReference type="Proteomes" id="UP000027142"/>
    </source>
</evidence>
<feature type="domain" description="Gfo/Idh/MocA-like oxidoreductase N-terminal" evidence="1">
    <location>
        <begin position="17"/>
        <end position="118"/>
    </location>
</feature>
<feature type="domain" description="GFO/IDH/MocA-like oxidoreductase" evidence="2">
    <location>
        <begin position="129"/>
        <end position="255"/>
    </location>
</feature>
<dbReference type="Gene3D" id="3.40.50.720">
    <property type="entry name" value="NAD(P)-binding Rossmann-like Domain"/>
    <property type="match status" value="1"/>
</dbReference>
<dbReference type="Proteomes" id="UP000027142">
    <property type="component" value="Chromosome"/>
</dbReference>
<dbReference type="AlphaFoldDB" id="A0A060LU47"/>
<dbReference type="Pfam" id="PF01408">
    <property type="entry name" value="GFO_IDH_MocA"/>
    <property type="match status" value="1"/>
</dbReference>
<evidence type="ECO:0000259" key="1">
    <source>
        <dbReference type="Pfam" id="PF01408"/>
    </source>
</evidence>
<dbReference type="Pfam" id="PF22725">
    <property type="entry name" value="GFO_IDH_MocA_C3"/>
    <property type="match status" value="1"/>
</dbReference>
<dbReference type="PANTHER" id="PTHR43377:SF1">
    <property type="entry name" value="BILIVERDIN REDUCTASE A"/>
    <property type="match status" value="1"/>
</dbReference>
<dbReference type="InterPro" id="IPR036291">
    <property type="entry name" value="NAD(P)-bd_dom_sf"/>
</dbReference>
<dbReference type="InterPro" id="IPR051450">
    <property type="entry name" value="Gfo/Idh/MocA_Oxidoreductases"/>
</dbReference>
<dbReference type="OrthoDB" id="9815825at2"/>
<dbReference type="GO" id="GO:0000166">
    <property type="term" value="F:nucleotide binding"/>
    <property type="evidence" value="ECO:0007669"/>
    <property type="project" value="InterPro"/>
</dbReference>